<feature type="signal peptide" evidence="2">
    <location>
        <begin position="1"/>
        <end position="19"/>
    </location>
</feature>
<accession>A0ABD3TGV3</accession>
<name>A0ABD3TGV3_SINWO</name>
<dbReference type="Proteomes" id="UP001634394">
    <property type="component" value="Unassembled WGS sequence"/>
</dbReference>
<evidence type="ECO:0000256" key="2">
    <source>
        <dbReference type="SAM" id="SignalP"/>
    </source>
</evidence>
<keyword evidence="4" id="KW-1185">Reference proteome</keyword>
<protein>
    <submittedName>
        <fullName evidence="3">Uncharacterized protein</fullName>
    </submittedName>
</protein>
<sequence length="234" mass="27702">MRVVVYLVPVTLVFTLVLADTNIIFDNRQTIWEPVFRFYGGGNWHSQNDYILPNKSMDDDHDDDDRAQFRSFQMERWENERNKKVKLELFDDGRKVHELVFDGDFSNKTSWFSPQKLQYSSWKDLSSQFIGDEFSVDGDRDDDNHWTIRNKKSLTCDEEGWLTVVDRPRKGRNRCVCSYEDIDDYPAILYSRDSSKTKWSAGSYGKADMMQISISKYQQMQQPQTQAQPPRFRK</sequence>
<evidence type="ECO:0000256" key="1">
    <source>
        <dbReference type="SAM" id="MobiDB-lite"/>
    </source>
</evidence>
<dbReference type="AlphaFoldDB" id="A0ABD3TGV3"/>
<reference evidence="3 4" key="1">
    <citation type="submission" date="2024-11" db="EMBL/GenBank/DDBJ databases">
        <title>Chromosome-level genome assembly of the freshwater bivalve Anodonta woodiana.</title>
        <authorList>
            <person name="Chen X."/>
        </authorList>
    </citation>
    <scope>NUCLEOTIDE SEQUENCE [LARGE SCALE GENOMIC DNA]</scope>
    <source>
        <strain evidence="3">MN2024</strain>
        <tissue evidence="3">Gills</tissue>
    </source>
</reference>
<proteinExistence type="predicted"/>
<feature type="chain" id="PRO_5044743149" evidence="2">
    <location>
        <begin position="20"/>
        <end position="234"/>
    </location>
</feature>
<feature type="region of interest" description="Disordered" evidence="1">
    <location>
        <begin position="215"/>
        <end position="234"/>
    </location>
</feature>
<keyword evidence="2" id="KW-0732">Signal</keyword>
<gene>
    <name evidence="3" type="ORF">ACJMK2_021296</name>
</gene>
<evidence type="ECO:0000313" key="4">
    <source>
        <dbReference type="Proteomes" id="UP001634394"/>
    </source>
</evidence>
<feature type="compositionally biased region" description="Low complexity" evidence="1">
    <location>
        <begin position="218"/>
        <end position="234"/>
    </location>
</feature>
<dbReference type="EMBL" id="JBJQND010000018">
    <property type="protein sequence ID" value="KAL3835826.1"/>
    <property type="molecule type" value="Genomic_DNA"/>
</dbReference>
<organism evidence="3 4">
    <name type="scientific">Sinanodonta woodiana</name>
    <name type="common">Chinese pond mussel</name>
    <name type="synonym">Anodonta woodiana</name>
    <dbReference type="NCBI Taxonomy" id="1069815"/>
    <lineage>
        <taxon>Eukaryota</taxon>
        <taxon>Metazoa</taxon>
        <taxon>Spiralia</taxon>
        <taxon>Lophotrochozoa</taxon>
        <taxon>Mollusca</taxon>
        <taxon>Bivalvia</taxon>
        <taxon>Autobranchia</taxon>
        <taxon>Heteroconchia</taxon>
        <taxon>Palaeoheterodonta</taxon>
        <taxon>Unionida</taxon>
        <taxon>Unionoidea</taxon>
        <taxon>Unionidae</taxon>
        <taxon>Unioninae</taxon>
        <taxon>Sinanodonta</taxon>
    </lineage>
</organism>
<comment type="caution">
    <text evidence="3">The sequence shown here is derived from an EMBL/GenBank/DDBJ whole genome shotgun (WGS) entry which is preliminary data.</text>
</comment>
<evidence type="ECO:0000313" key="3">
    <source>
        <dbReference type="EMBL" id="KAL3835826.1"/>
    </source>
</evidence>